<dbReference type="EMBL" id="SJPL01000001">
    <property type="protein sequence ID" value="TWT71203.1"/>
    <property type="molecule type" value="Genomic_DNA"/>
</dbReference>
<keyword evidence="2" id="KW-0012">Acyltransferase</keyword>
<name>A0A5C5Y8R0_9PLAN</name>
<evidence type="ECO:0000313" key="2">
    <source>
        <dbReference type="EMBL" id="TWT71203.1"/>
    </source>
</evidence>
<dbReference type="RefSeq" id="WP_146439664.1">
    <property type="nucleotide sequence ID" value="NZ_SJPL01000001.1"/>
</dbReference>
<dbReference type="InterPro" id="IPR004143">
    <property type="entry name" value="BPL_LPL_catalytic"/>
</dbReference>
<sequence length="260" mass="28802">MTVAKPFSLRLFQPSEFDGPTNMAIDQALLESVASGAPGCLRFYTWKRPTLSLGYFQSSADRHDHAHSRNIDLVRRSSGGGAIVHHRELTYSLVVPQPRRQAATRTDLYEIMHGSVTDMLRGYGISAVRWASVSRPSVVPLPADGSTPSPFLCFQRRTDEDLLVAGYKVLGSAQRRSGDAVLQHGSLVLSVSPHAPELPGIAELSGTRLTATEIADRWCATLAENQHWRFQEAEIPASVVDRAAIIRDQRFDESSWTHRR</sequence>
<dbReference type="CDD" id="cd16443">
    <property type="entry name" value="LplA"/>
    <property type="match status" value="1"/>
</dbReference>
<dbReference type="OrthoDB" id="9774653at2"/>
<dbReference type="EC" id="2.3.1.181" evidence="2"/>
<dbReference type="InterPro" id="IPR050664">
    <property type="entry name" value="Octanoyltrans_LipM/LipL"/>
</dbReference>
<organism evidence="2 3">
    <name type="scientific">Crateriforma conspicua</name>
    <dbReference type="NCBI Taxonomy" id="2527996"/>
    <lineage>
        <taxon>Bacteria</taxon>
        <taxon>Pseudomonadati</taxon>
        <taxon>Planctomycetota</taxon>
        <taxon>Planctomycetia</taxon>
        <taxon>Planctomycetales</taxon>
        <taxon>Planctomycetaceae</taxon>
        <taxon>Crateriforma</taxon>
    </lineage>
</organism>
<feature type="domain" description="BPL/LPL catalytic" evidence="1">
    <location>
        <begin position="35"/>
        <end position="230"/>
    </location>
</feature>
<protein>
    <submittedName>
        <fullName evidence="2">Octanoyltransferase LipM</fullName>
        <ecNumber evidence="2">2.3.1.181</ecNumber>
    </submittedName>
</protein>
<dbReference type="PROSITE" id="PS51733">
    <property type="entry name" value="BPL_LPL_CATALYTIC"/>
    <property type="match status" value="1"/>
</dbReference>
<dbReference type="AlphaFoldDB" id="A0A5C5Y8R0"/>
<comment type="caution">
    <text evidence="2">The sequence shown here is derived from an EMBL/GenBank/DDBJ whole genome shotgun (WGS) entry which is preliminary data.</text>
</comment>
<dbReference type="PANTHER" id="PTHR43679:SF2">
    <property type="entry name" value="OCTANOYL-[GCVH]:PROTEIN N-OCTANOYLTRANSFERASE"/>
    <property type="match status" value="1"/>
</dbReference>
<keyword evidence="2" id="KW-0808">Transferase</keyword>
<dbReference type="PANTHER" id="PTHR43679">
    <property type="entry name" value="OCTANOYLTRANSFERASE LIPM-RELATED"/>
    <property type="match status" value="1"/>
</dbReference>
<reference evidence="2 3" key="1">
    <citation type="submission" date="2019-02" db="EMBL/GenBank/DDBJ databases">
        <title>Deep-cultivation of Planctomycetes and their phenomic and genomic characterization uncovers novel biology.</title>
        <authorList>
            <person name="Wiegand S."/>
            <person name="Jogler M."/>
            <person name="Boedeker C."/>
            <person name="Pinto D."/>
            <person name="Vollmers J."/>
            <person name="Rivas-Marin E."/>
            <person name="Kohn T."/>
            <person name="Peeters S.H."/>
            <person name="Heuer A."/>
            <person name="Rast P."/>
            <person name="Oberbeckmann S."/>
            <person name="Bunk B."/>
            <person name="Jeske O."/>
            <person name="Meyerdierks A."/>
            <person name="Storesund J.E."/>
            <person name="Kallscheuer N."/>
            <person name="Luecker S."/>
            <person name="Lage O.M."/>
            <person name="Pohl T."/>
            <person name="Merkel B.J."/>
            <person name="Hornburger P."/>
            <person name="Mueller R.-W."/>
            <person name="Bruemmer F."/>
            <person name="Labrenz M."/>
            <person name="Spormann A.M."/>
            <person name="Op Den Camp H."/>
            <person name="Overmann J."/>
            <person name="Amann R."/>
            <person name="Jetten M.S.M."/>
            <person name="Mascher T."/>
            <person name="Medema M.H."/>
            <person name="Devos D.P."/>
            <person name="Kaster A.-K."/>
            <person name="Ovreas L."/>
            <person name="Rohde M."/>
            <person name="Galperin M.Y."/>
            <person name="Jogler C."/>
        </authorList>
    </citation>
    <scope>NUCLEOTIDE SEQUENCE [LARGE SCALE GENOMIC DNA]</scope>
    <source>
        <strain evidence="2 3">Pan14r</strain>
    </source>
</reference>
<dbReference type="GO" id="GO:0033819">
    <property type="term" value="F:lipoyl(octanoyl) transferase activity"/>
    <property type="evidence" value="ECO:0007669"/>
    <property type="project" value="UniProtKB-EC"/>
</dbReference>
<gene>
    <name evidence="2" type="primary">lipM</name>
    <name evidence="2" type="ORF">Pan14r_35130</name>
</gene>
<accession>A0A5C5Y8R0</accession>
<evidence type="ECO:0000313" key="3">
    <source>
        <dbReference type="Proteomes" id="UP000317238"/>
    </source>
</evidence>
<dbReference type="Gene3D" id="3.30.930.10">
    <property type="entry name" value="Bira Bifunctional Protein, Domain 2"/>
    <property type="match status" value="1"/>
</dbReference>
<dbReference type="SUPFAM" id="SSF55681">
    <property type="entry name" value="Class II aaRS and biotin synthetases"/>
    <property type="match status" value="1"/>
</dbReference>
<dbReference type="InterPro" id="IPR045864">
    <property type="entry name" value="aa-tRNA-synth_II/BPL/LPL"/>
</dbReference>
<keyword evidence="3" id="KW-1185">Reference proteome</keyword>
<dbReference type="Pfam" id="PF21948">
    <property type="entry name" value="LplA-B_cat"/>
    <property type="match status" value="1"/>
</dbReference>
<dbReference type="Proteomes" id="UP000317238">
    <property type="component" value="Unassembled WGS sequence"/>
</dbReference>
<proteinExistence type="predicted"/>
<evidence type="ECO:0000259" key="1">
    <source>
        <dbReference type="PROSITE" id="PS51733"/>
    </source>
</evidence>